<dbReference type="PANTHER" id="PTHR31616:SF12">
    <property type="entry name" value="GLUCOAMYLASE"/>
    <property type="match status" value="1"/>
</dbReference>
<dbReference type="CDD" id="cd05811">
    <property type="entry name" value="CBM20_glucoamylase"/>
    <property type="match status" value="1"/>
</dbReference>
<comment type="catalytic activity">
    <reaction evidence="1 9">
        <text>Hydrolysis of terminal (1-&gt;4)-linked alpha-D-glucose residues successively from non-reducing ends of the chains with release of beta-D-glucose.</text>
        <dbReference type="EC" id="3.2.1.3"/>
    </reaction>
</comment>
<dbReference type="Gene3D" id="2.60.40.10">
    <property type="entry name" value="Immunoglobulins"/>
    <property type="match status" value="1"/>
</dbReference>
<dbReference type="InterPro" id="IPR012341">
    <property type="entry name" value="6hp_glycosidase-like_sf"/>
</dbReference>
<dbReference type="InterPro" id="IPR008291">
    <property type="entry name" value="Glucoamylase_SBD"/>
</dbReference>
<feature type="active site" description="Proton acceptor" evidence="10">
    <location>
        <position position="212"/>
    </location>
</feature>
<evidence type="ECO:0000259" key="13">
    <source>
        <dbReference type="PROSITE" id="PS51166"/>
    </source>
</evidence>
<evidence type="ECO:0000256" key="1">
    <source>
        <dbReference type="ARBA" id="ARBA00001863"/>
    </source>
</evidence>
<dbReference type="OrthoDB" id="6123450at2759"/>
<accession>A0A168BQY9</accession>
<dbReference type="PROSITE" id="PS00820">
    <property type="entry name" value="GLUCOAMYLASE"/>
    <property type="match status" value="1"/>
</dbReference>
<organism evidence="14 15">
    <name type="scientific">Ascosphaera apis ARSEF 7405</name>
    <dbReference type="NCBI Taxonomy" id="392613"/>
    <lineage>
        <taxon>Eukaryota</taxon>
        <taxon>Fungi</taxon>
        <taxon>Dikarya</taxon>
        <taxon>Ascomycota</taxon>
        <taxon>Pezizomycotina</taxon>
        <taxon>Eurotiomycetes</taxon>
        <taxon>Eurotiomycetidae</taxon>
        <taxon>Onygenales</taxon>
        <taxon>Ascosphaeraceae</taxon>
        <taxon>Ascosphaera</taxon>
    </lineage>
</organism>
<dbReference type="GO" id="GO:0004339">
    <property type="term" value="F:glucan 1,4-alpha-glucosidase activity"/>
    <property type="evidence" value="ECO:0007669"/>
    <property type="project" value="UniProtKB-EC"/>
</dbReference>
<keyword evidence="3" id="KW-0732">Signal</keyword>
<sequence>MRFLNLQTLSAAFFGPDIPFLVAGLSYTGPESLSNRASSLDDWLEYGAARSLQSILDNIGSQGKNAQGASDGIVIASPSKSDPDYFYTWTRDAAMVMKVVVDEFIAGNDDLQPLIHEYISAQAKVQVITNPSGDLESGGLGEAKFNVDETSFNESWGRPQRDGPALRAITLATYAEWLIDNGHASTAKSIVWPIMLNDLSYVGQYWNATGFDLWEEVKGSSFFTTAAQHRALVQGSSIAKSLGISCQSCTTQAPQILCFLQSYWTGSYVDSNPNSGRSGKDANSILGSIELFNPAATQCDDRTFQPCSSRALANLKAVVDSFRGLYKVNQGLPKDKPVAIGRYPEDVYYDGNPWYLTTYAVAEQLYDAIYQWKRIGKIQVDDVSLGFFKQIYPAVTKNLYESGSEQFEDIVNAVKSYADGFFEVTKKYTPSSFSLSEQFSREDGHQLSAADLTWSYTAFLTATNRRKAIVPGSWDESAARNVPNTCRATAAIGIYSTPTNTKWPSPLPSGTPTPMPTPSQPSSCSEVDVRFNELVTTYIGQNIYIVGSIPQLGSWNPDKAVPLTADIYTSDNTLWYTTIKLPVGTTVEYKYIRKEQGKDVVWENGKNRVLKVPRICDFGVSTGDAWQ</sequence>
<dbReference type="SMART" id="SM01065">
    <property type="entry name" value="CBM_2"/>
    <property type="match status" value="1"/>
</dbReference>
<dbReference type="PROSITE" id="PS51166">
    <property type="entry name" value="CBM20"/>
    <property type="match status" value="1"/>
</dbReference>
<dbReference type="SUPFAM" id="SSF49452">
    <property type="entry name" value="Starch-binding domain-like"/>
    <property type="match status" value="1"/>
</dbReference>
<dbReference type="EMBL" id="AZGZ01000004">
    <property type="protein sequence ID" value="KZZ95621.1"/>
    <property type="molecule type" value="Genomic_DNA"/>
</dbReference>
<dbReference type="InterPro" id="IPR011613">
    <property type="entry name" value="GH15-like"/>
</dbReference>
<dbReference type="GO" id="GO:0000324">
    <property type="term" value="C:fungal-type vacuole"/>
    <property type="evidence" value="ECO:0007669"/>
    <property type="project" value="TreeGrafter"/>
</dbReference>
<dbReference type="Proteomes" id="UP000242877">
    <property type="component" value="Unassembled WGS sequence"/>
</dbReference>
<dbReference type="PRINTS" id="PR00736">
    <property type="entry name" value="GLHYDRLASE15"/>
</dbReference>
<keyword evidence="6 9" id="KW-0119">Carbohydrate metabolism</keyword>
<keyword evidence="4 9" id="KW-0378">Hydrolase</keyword>
<dbReference type="FunFam" id="1.50.10.10:FF:000018">
    <property type="entry name" value="Glucoamylase"/>
    <property type="match status" value="1"/>
</dbReference>
<evidence type="ECO:0000256" key="12">
    <source>
        <dbReference type="SAM" id="MobiDB-lite"/>
    </source>
</evidence>
<evidence type="ECO:0000256" key="4">
    <source>
        <dbReference type="ARBA" id="ARBA00022801"/>
    </source>
</evidence>
<dbReference type="GO" id="GO:0000272">
    <property type="term" value="P:polysaccharide catabolic process"/>
    <property type="evidence" value="ECO:0007669"/>
    <property type="project" value="UniProtKB-KW"/>
</dbReference>
<dbReference type="InterPro" id="IPR000165">
    <property type="entry name" value="Glucoamylase"/>
</dbReference>
<keyword evidence="7 9" id="KW-0326">Glycosidase</keyword>
<evidence type="ECO:0000313" key="14">
    <source>
        <dbReference type="EMBL" id="KZZ95621.1"/>
    </source>
</evidence>
<dbReference type="SUPFAM" id="SSF48208">
    <property type="entry name" value="Six-hairpin glycosidases"/>
    <property type="match status" value="1"/>
</dbReference>
<evidence type="ECO:0000256" key="9">
    <source>
        <dbReference type="PIRNR" id="PIRNR001031"/>
    </source>
</evidence>
<evidence type="ECO:0000313" key="15">
    <source>
        <dbReference type="Proteomes" id="UP000242877"/>
    </source>
</evidence>
<dbReference type="Pfam" id="PF00723">
    <property type="entry name" value="Glyco_hydro_15"/>
    <property type="match status" value="1"/>
</dbReference>
<dbReference type="EC" id="3.2.1.3" evidence="9"/>
<dbReference type="InterPro" id="IPR046966">
    <property type="entry name" value="Glucoamylase_active_site"/>
</dbReference>
<feature type="active site" description="Proton donor" evidence="10">
    <location>
        <position position="215"/>
    </location>
</feature>
<evidence type="ECO:0000256" key="7">
    <source>
        <dbReference type="ARBA" id="ARBA00023295"/>
    </source>
</evidence>
<feature type="compositionally biased region" description="Pro residues" evidence="12">
    <location>
        <begin position="505"/>
        <end position="519"/>
    </location>
</feature>
<dbReference type="FunFam" id="2.60.40.10:FF:000552">
    <property type="entry name" value="Related to glucoamylase"/>
    <property type="match status" value="1"/>
</dbReference>
<name>A0A168BQY9_9EURO</name>
<dbReference type="InterPro" id="IPR034836">
    <property type="entry name" value="CBM20_glucoamylase"/>
</dbReference>
<dbReference type="Pfam" id="PF00686">
    <property type="entry name" value="CBM_20"/>
    <property type="match status" value="1"/>
</dbReference>
<evidence type="ECO:0000256" key="11">
    <source>
        <dbReference type="PIRSR" id="PIRSR001031-2"/>
    </source>
</evidence>
<dbReference type="InterPro" id="IPR008928">
    <property type="entry name" value="6-hairpin_glycosidase_sf"/>
</dbReference>
<keyword evidence="8 9" id="KW-0624">Polysaccharide degradation</keyword>
<evidence type="ECO:0000256" key="5">
    <source>
        <dbReference type="ARBA" id="ARBA00023180"/>
    </source>
</evidence>
<dbReference type="PANTHER" id="PTHR31616">
    <property type="entry name" value="TREHALASE"/>
    <property type="match status" value="1"/>
</dbReference>
<dbReference type="InterPro" id="IPR002044">
    <property type="entry name" value="CBM20"/>
</dbReference>
<feature type="region of interest" description="Disordered" evidence="12">
    <location>
        <begin position="502"/>
        <end position="523"/>
    </location>
</feature>
<reference evidence="14 15" key="1">
    <citation type="journal article" date="2016" name="Genome Biol. Evol.">
        <title>Divergent and convergent evolution of fungal pathogenicity.</title>
        <authorList>
            <person name="Shang Y."/>
            <person name="Xiao G."/>
            <person name="Zheng P."/>
            <person name="Cen K."/>
            <person name="Zhan S."/>
            <person name="Wang C."/>
        </authorList>
    </citation>
    <scope>NUCLEOTIDE SEQUENCE [LARGE SCALE GENOMIC DNA]</scope>
    <source>
        <strain evidence="14 15">ARSEF 7405</strain>
    </source>
</reference>
<dbReference type="PIRSF" id="PIRSF001031">
    <property type="entry name" value="Glu-a-glcsd_SBD"/>
    <property type="match status" value="1"/>
</dbReference>
<evidence type="ECO:0000256" key="2">
    <source>
        <dbReference type="ARBA" id="ARBA00006188"/>
    </source>
</evidence>
<dbReference type="AlphaFoldDB" id="A0A168BQY9"/>
<protein>
    <recommendedName>
        <fullName evidence="9">Glucoamylase</fullName>
        <ecNumber evidence="9">3.2.1.3</ecNumber>
    </recommendedName>
    <alternativeName>
        <fullName evidence="9">1,4-alpha-D-glucan glucohydrolase</fullName>
    </alternativeName>
    <alternativeName>
        <fullName evidence="9">Glucan 1,4-alpha-glucosidase</fullName>
    </alternativeName>
</protein>
<keyword evidence="5" id="KW-0325">Glycoprotein</keyword>
<dbReference type="InterPro" id="IPR013783">
    <property type="entry name" value="Ig-like_fold"/>
</dbReference>
<comment type="caution">
    <text evidence="14">The sequence shown here is derived from an EMBL/GenBank/DDBJ whole genome shotgun (WGS) entry which is preliminary data.</text>
</comment>
<gene>
    <name evidence="14" type="ORF">AAP_01297</name>
</gene>
<evidence type="ECO:0000256" key="6">
    <source>
        <dbReference type="ARBA" id="ARBA00023277"/>
    </source>
</evidence>
<evidence type="ECO:0000256" key="3">
    <source>
        <dbReference type="ARBA" id="ARBA00022729"/>
    </source>
</evidence>
<feature type="binding site" evidence="11">
    <location>
        <position position="156"/>
    </location>
    <ligand>
        <name>substrate</name>
    </ligand>
</feature>
<dbReference type="GO" id="GO:2001070">
    <property type="term" value="F:starch binding"/>
    <property type="evidence" value="ECO:0007669"/>
    <property type="project" value="InterPro"/>
</dbReference>
<proteinExistence type="inferred from homology"/>
<feature type="domain" description="CBM20" evidence="13">
    <location>
        <begin position="521"/>
        <end position="627"/>
    </location>
</feature>
<dbReference type="Gene3D" id="1.50.10.10">
    <property type="match status" value="1"/>
</dbReference>
<evidence type="ECO:0000256" key="10">
    <source>
        <dbReference type="PIRSR" id="PIRSR001031-1"/>
    </source>
</evidence>
<dbReference type="VEuPathDB" id="FungiDB:AAP_01297"/>
<dbReference type="InterPro" id="IPR013784">
    <property type="entry name" value="Carb-bd-like_fold"/>
</dbReference>
<evidence type="ECO:0000256" key="8">
    <source>
        <dbReference type="ARBA" id="ARBA00023326"/>
    </source>
</evidence>
<comment type="similarity">
    <text evidence="2 9">Belongs to the glycosyl hydrolase 15 family.</text>
</comment>
<keyword evidence="15" id="KW-1185">Reference proteome</keyword>